<dbReference type="Gene3D" id="3.30.160.60">
    <property type="entry name" value="Classic Zinc Finger"/>
    <property type="match status" value="1"/>
</dbReference>
<keyword evidence="9" id="KW-1185">Reference proteome</keyword>
<comment type="caution">
    <text evidence="8">The sequence shown here is derived from an EMBL/GenBank/DDBJ whole genome shotgun (WGS) entry which is preliminary data.</text>
</comment>
<accession>A0A419SIX9</accession>
<evidence type="ECO:0000256" key="4">
    <source>
        <dbReference type="ARBA" id="ARBA00023136"/>
    </source>
</evidence>
<proteinExistence type="inferred from homology"/>
<dbReference type="Gene3D" id="3.30.1490.480">
    <property type="entry name" value="Endolytic murein transglycosylase"/>
    <property type="match status" value="2"/>
</dbReference>
<comment type="similarity">
    <text evidence="7">Belongs to the transglycosylase MltG family.</text>
</comment>
<dbReference type="RefSeq" id="WP_120189177.1">
    <property type="nucleotide sequence ID" value="NZ_MCHY01000008.1"/>
</dbReference>
<evidence type="ECO:0000313" key="8">
    <source>
        <dbReference type="EMBL" id="RKD23945.1"/>
    </source>
</evidence>
<organism evidence="8 9">
    <name type="scientific">Ammoniphilus oxalaticus</name>
    <dbReference type="NCBI Taxonomy" id="66863"/>
    <lineage>
        <taxon>Bacteria</taxon>
        <taxon>Bacillati</taxon>
        <taxon>Bacillota</taxon>
        <taxon>Bacilli</taxon>
        <taxon>Bacillales</taxon>
        <taxon>Paenibacillaceae</taxon>
        <taxon>Aneurinibacillus group</taxon>
        <taxon>Ammoniphilus</taxon>
    </lineage>
</organism>
<dbReference type="PANTHER" id="PTHR30518">
    <property type="entry name" value="ENDOLYTIC MUREIN TRANSGLYCOSYLASE"/>
    <property type="match status" value="1"/>
</dbReference>
<keyword evidence="1 7" id="KW-1003">Cell membrane</keyword>
<dbReference type="HAMAP" id="MF_02065">
    <property type="entry name" value="MltG"/>
    <property type="match status" value="1"/>
</dbReference>
<comment type="catalytic activity">
    <reaction evidence="7">
        <text>a peptidoglycan chain = a peptidoglycan chain with N-acetyl-1,6-anhydromuramyl-[peptide] at the reducing end + a peptidoglycan chain with N-acetylglucosamine at the non-reducing end.</text>
        <dbReference type="EC" id="4.2.2.29"/>
    </reaction>
</comment>
<dbReference type="CDD" id="cd08010">
    <property type="entry name" value="MltG_like"/>
    <property type="match status" value="1"/>
</dbReference>
<dbReference type="GO" id="GO:0008932">
    <property type="term" value="F:lytic endotransglycosylase activity"/>
    <property type="evidence" value="ECO:0007669"/>
    <property type="project" value="UniProtKB-UniRule"/>
</dbReference>
<keyword evidence="2 7" id="KW-0812">Transmembrane</keyword>
<comment type="function">
    <text evidence="7">Functions as a peptidoglycan terminase that cleaves nascent peptidoglycan strands endolytically to terminate their elongation.</text>
</comment>
<protein>
    <recommendedName>
        <fullName evidence="7">Endolytic murein transglycosylase</fullName>
        <ecNumber evidence="7">4.2.2.29</ecNumber>
    </recommendedName>
    <alternativeName>
        <fullName evidence="7">Peptidoglycan lytic transglycosylase</fullName>
    </alternativeName>
    <alternativeName>
        <fullName evidence="7">Peptidoglycan polymerization terminase</fullName>
    </alternativeName>
</protein>
<dbReference type="AlphaFoldDB" id="A0A419SIX9"/>
<evidence type="ECO:0000256" key="7">
    <source>
        <dbReference type="HAMAP-Rule" id="MF_02065"/>
    </source>
</evidence>
<keyword evidence="5 7" id="KW-0456">Lyase</keyword>
<dbReference type="GO" id="GO:0005886">
    <property type="term" value="C:plasma membrane"/>
    <property type="evidence" value="ECO:0007669"/>
    <property type="project" value="UniProtKB-UniRule"/>
</dbReference>
<keyword evidence="6 7" id="KW-0961">Cell wall biogenesis/degradation</keyword>
<name>A0A419SIX9_9BACL</name>
<evidence type="ECO:0000313" key="9">
    <source>
        <dbReference type="Proteomes" id="UP000284219"/>
    </source>
</evidence>
<keyword evidence="3 7" id="KW-1133">Transmembrane helix</keyword>
<feature type="site" description="Important for catalytic activity" evidence="7">
    <location>
        <position position="220"/>
    </location>
</feature>
<dbReference type="OrthoDB" id="9814591at2"/>
<dbReference type="InterPro" id="IPR003770">
    <property type="entry name" value="MLTG-like"/>
</dbReference>
<dbReference type="EMBL" id="MCHY01000008">
    <property type="protein sequence ID" value="RKD23945.1"/>
    <property type="molecule type" value="Genomic_DNA"/>
</dbReference>
<dbReference type="Pfam" id="PF02618">
    <property type="entry name" value="YceG"/>
    <property type="match status" value="1"/>
</dbReference>
<dbReference type="Proteomes" id="UP000284219">
    <property type="component" value="Unassembled WGS sequence"/>
</dbReference>
<evidence type="ECO:0000256" key="2">
    <source>
        <dbReference type="ARBA" id="ARBA00022692"/>
    </source>
</evidence>
<keyword evidence="4 7" id="KW-0472">Membrane</keyword>
<evidence type="ECO:0000256" key="3">
    <source>
        <dbReference type="ARBA" id="ARBA00022989"/>
    </source>
</evidence>
<dbReference type="PANTHER" id="PTHR30518:SF2">
    <property type="entry name" value="ENDOLYTIC MUREIN TRANSGLYCOSYLASE"/>
    <property type="match status" value="1"/>
</dbReference>
<dbReference type="GO" id="GO:0071555">
    <property type="term" value="P:cell wall organization"/>
    <property type="evidence" value="ECO:0007669"/>
    <property type="project" value="UniProtKB-KW"/>
</dbReference>
<sequence length="338" mass="38371">MKRFVKVSLLVVIALAGFYQLYQFSLQPTKPGNAVIIDIPQGSSSSQIASLLEEHHIIKNKQSFIVYLRQTGKGRQLQAGKYQFQPGESVDRVIDQLASGQVYVDSIDVTIPEGWTVKQIAGLLAEKGLVDEKKFLNEVNKGSFSYPFVKDIPKSLPYRLEGYLFPKTYQFQKELSEHEIIDRMLAQFDKEYNPAWSEQLNKHNFTIHEMVTLASIVEREVAVAKERPIVAGVYFNRIQQDIMLQADATVQYGLGEQKDRLTYKDLELDHPYNTYKHKGLPPGPIAAPGISALEAVVNPTSHEFLFYVTKKDGSGEHFFSKTYQEHLRNIAVSKQTAR</sequence>
<gene>
    <name evidence="7" type="primary">mltG</name>
    <name evidence="8" type="ORF">BEP19_05850</name>
</gene>
<evidence type="ECO:0000256" key="6">
    <source>
        <dbReference type="ARBA" id="ARBA00023316"/>
    </source>
</evidence>
<reference evidence="8 9" key="1">
    <citation type="submission" date="2016-08" db="EMBL/GenBank/DDBJ databases">
        <title>Novel Firmicute Genomes.</title>
        <authorList>
            <person name="Poppleton D.I."/>
            <person name="Gribaldo S."/>
        </authorList>
    </citation>
    <scope>NUCLEOTIDE SEQUENCE [LARGE SCALE GENOMIC DNA]</scope>
    <source>
        <strain evidence="8 9">RAOx-1</strain>
    </source>
</reference>
<evidence type="ECO:0000256" key="1">
    <source>
        <dbReference type="ARBA" id="ARBA00022475"/>
    </source>
</evidence>
<dbReference type="GO" id="GO:0009252">
    <property type="term" value="P:peptidoglycan biosynthetic process"/>
    <property type="evidence" value="ECO:0007669"/>
    <property type="project" value="UniProtKB-UniRule"/>
</dbReference>
<dbReference type="NCBIfam" id="TIGR00247">
    <property type="entry name" value="endolytic transglycosylase MltG"/>
    <property type="match status" value="1"/>
</dbReference>
<evidence type="ECO:0000256" key="5">
    <source>
        <dbReference type="ARBA" id="ARBA00023239"/>
    </source>
</evidence>
<dbReference type="EC" id="4.2.2.29" evidence="7"/>